<dbReference type="InterPro" id="IPR038713">
    <property type="entry name" value="Terminase_Gp1_N_sf"/>
</dbReference>
<dbReference type="InterPro" id="IPR005335">
    <property type="entry name" value="Terminase_ssu"/>
</dbReference>
<dbReference type="PANTHER" id="PTHR41328:SF2">
    <property type="entry name" value="TERMINASE SMALL SUBUNIT"/>
    <property type="match status" value="1"/>
</dbReference>
<dbReference type="GO" id="GO:0051276">
    <property type="term" value="P:chromosome organization"/>
    <property type="evidence" value="ECO:0007669"/>
    <property type="project" value="InterPro"/>
</dbReference>
<sequence length="154" mass="17559">MEGLTEKQTRFIDAYVEMGNATEAARIAGYKQPHVQGSQNLEKLSVYIKQRIDEKADERIAKQDEVLRTLTSVLRREATETVVVTCKTKRSYYDKDGKKVTEEEEEPRLVEIPTRISDVNKAAELLGKRYRLWAETEANSAPVTVVVKYDYGDG</sequence>
<dbReference type="PANTHER" id="PTHR41328">
    <property type="entry name" value="TERMINASE SMALL SUBUNIT-RELATED"/>
    <property type="match status" value="1"/>
</dbReference>
<organism evidence="3">
    <name type="scientific">uncultured Eubacteriales bacterium</name>
    <dbReference type="NCBI Taxonomy" id="172733"/>
    <lineage>
        <taxon>Bacteria</taxon>
        <taxon>Bacillati</taxon>
        <taxon>Bacillota</taxon>
        <taxon>Clostridia</taxon>
        <taxon>Eubacteriales</taxon>
        <taxon>environmental samples</taxon>
    </lineage>
</organism>
<dbReference type="Gene3D" id="6.10.140.2160">
    <property type="match status" value="1"/>
</dbReference>
<evidence type="ECO:0000256" key="2">
    <source>
        <dbReference type="ARBA" id="ARBA00023219"/>
    </source>
</evidence>
<evidence type="ECO:0000313" key="3">
    <source>
        <dbReference type="EMBL" id="SBV94264.1"/>
    </source>
</evidence>
<keyword evidence="1" id="KW-1188">Viral release from host cell</keyword>
<name>A0A212J4E6_9FIRM</name>
<dbReference type="AlphaFoldDB" id="A0A212J4E6"/>
<dbReference type="Pfam" id="PF03592">
    <property type="entry name" value="Terminase_2"/>
    <property type="match status" value="1"/>
</dbReference>
<dbReference type="Gene3D" id="1.10.10.1400">
    <property type="entry name" value="Terminase, small subunit, N-terminal DNA-binding domain, HTH motif"/>
    <property type="match status" value="1"/>
</dbReference>
<evidence type="ECO:0000256" key="1">
    <source>
        <dbReference type="ARBA" id="ARBA00022612"/>
    </source>
</evidence>
<reference evidence="3" key="1">
    <citation type="submission" date="2016-04" db="EMBL/GenBank/DDBJ databases">
        <authorList>
            <person name="Evans L.H."/>
            <person name="Alamgir A."/>
            <person name="Owens N."/>
            <person name="Weber N.D."/>
            <person name="Virtaneva K."/>
            <person name="Barbian K."/>
            <person name="Babar A."/>
            <person name="Rosenke K."/>
        </authorList>
    </citation>
    <scope>NUCLEOTIDE SEQUENCE</scope>
    <source>
        <strain evidence="3">86</strain>
    </source>
</reference>
<dbReference type="InterPro" id="IPR052404">
    <property type="entry name" value="SPP1-like_terminase"/>
</dbReference>
<keyword evidence="2" id="KW-0231">Viral genome packaging</keyword>
<gene>
    <name evidence="3" type="ORF">KL86CLO1_10490</name>
</gene>
<proteinExistence type="predicted"/>
<dbReference type="EMBL" id="FLUN01000001">
    <property type="protein sequence ID" value="SBV94264.1"/>
    <property type="molecule type" value="Genomic_DNA"/>
</dbReference>
<accession>A0A212J4E6</accession>
<protein>
    <submittedName>
        <fullName evidence="3">Prophage LambdaCh01, terminase, small subunit</fullName>
    </submittedName>
</protein>